<keyword evidence="4 7" id="KW-0812">Transmembrane</keyword>
<evidence type="ECO:0000256" key="3">
    <source>
        <dbReference type="ARBA" id="ARBA00022679"/>
    </source>
</evidence>
<dbReference type="GO" id="GO:0008961">
    <property type="term" value="F:phosphatidylglycerol-prolipoprotein diacylglyceryl transferase activity"/>
    <property type="evidence" value="ECO:0007669"/>
    <property type="project" value="InterPro"/>
</dbReference>
<feature type="non-terminal residue" evidence="8">
    <location>
        <position position="192"/>
    </location>
</feature>
<keyword evidence="2" id="KW-1003">Cell membrane</keyword>
<dbReference type="GO" id="GO:0042158">
    <property type="term" value="P:lipoprotein biosynthetic process"/>
    <property type="evidence" value="ECO:0007669"/>
    <property type="project" value="InterPro"/>
</dbReference>
<keyword evidence="6 7" id="KW-0472">Membrane</keyword>
<evidence type="ECO:0000256" key="6">
    <source>
        <dbReference type="ARBA" id="ARBA00023136"/>
    </source>
</evidence>
<dbReference type="NCBIfam" id="TIGR00544">
    <property type="entry name" value="lgt"/>
    <property type="match status" value="1"/>
</dbReference>
<organism evidence="8 9">
    <name type="scientific">Candidatus Muproteobacteria bacterium RIFCSPHIGHO2_01_FULL_65_16</name>
    <dbReference type="NCBI Taxonomy" id="1817764"/>
    <lineage>
        <taxon>Bacteria</taxon>
        <taxon>Pseudomonadati</taxon>
        <taxon>Pseudomonadota</taxon>
        <taxon>Candidatus Muproteobacteria</taxon>
    </lineage>
</organism>
<dbReference type="Pfam" id="PF01790">
    <property type="entry name" value="LGT"/>
    <property type="match status" value="1"/>
</dbReference>
<evidence type="ECO:0000313" key="9">
    <source>
        <dbReference type="Proteomes" id="UP000179360"/>
    </source>
</evidence>
<feature type="transmembrane region" description="Helical" evidence="7">
    <location>
        <begin position="89"/>
        <end position="112"/>
    </location>
</feature>
<keyword evidence="8" id="KW-0449">Lipoprotein</keyword>
<name>A0A1F6TJ00_9PROT</name>
<comment type="similarity">
    <text evidence="1">Belongs to the Lgt family.</text>
</comment>
<reference evidence="8 9" key="1">
    <citation type="journal article" date="2016" name="Nat. Commun.">
        <title>Thousands of microbial genomes shed light on interconnected biogeochemical processes in an aquifer system.</title>
        <authorList>
            <person name="Anantharaman K."/>
            <person name="Brown C.T."/>
            <person name="Hug L.A."/>
            <person name="Sharon I."/>
            <person name="Castelle C.J."/>
            <person name="Probst A.J."/>
            <person name="Thomas B.C."/>
            <person name="Singh A."/>
            <person name="Wilkins M.J."/>
            <person name="Karaoz U."/>
            <person name="Brodie E.L."/>
            <person name="Williams K.H."/>
            <person name="Hubbard S.S."/>
            <person name="Banfield J.F."/>
        </authorList>
    </citation>
    <scope>NUCLEOTIDE SEQUENCE [LARGE SCALE GENOMIC DNA]</scope>
</reference>
<dbReference type="EMBL" id="MFSY01000099">
    <property type="protein sequence ID" value="OGI45046.1"/>
    <property type="molecule type" value="Genomic_DNA"/>
</dbReference>
<feature type="transmembrane region" description="Helical" evidence="7">
    <location>
        <begin position="19"/>
        <end position="36"/>
    </location>
</feature>
<evidence type="ECO:0000256" key="7">
    <source>
        <dbReference type="SAM" id="Phobius"/>
    </source>
</evidence>
<dbReference type="PANTHER" id="PTHR30589">
    <property type="entry name" value="PROLIPOPROTEIN DIACYLGLYCERYL TRANSFERASE"/>
    <property type="match status" value="1"/>
</dbReference>
<evidence type="ECO:0000256" key="2">
    <source>
        <dbReference type="ARBA" id="ARBA00022475"/>
    </source>
</evidence>
<feature type="transmembrane region" description="Helical" evidence="7">
    <location>
        <begin position="56"/>
        <end position="77"/>
    </location>
</feature>
<evidence type="ECO:0000256" key="4">
    <source>
        <dbReference type="ARBA" id="ARBA00022692"/>
    </source>
</evidence>
<dbReference type="InterPro" id="IPR001640">
    <property type="entry name" value="Lgt"/>
</dbReference>
<dbReference type="Proteomes" id="UP000179360">
    <property type="component" value="Unassembled WGS sequence"/>
</dbReference>
<evidence type="ECO:0000256" key="1">
    <source>
        <dbReference type="ARBA" id="ARBA00007150"/>
    </source>
</evidence>
<evidence type="ECO:0000313" key="8">
    <source>
        <dbReference type="EMBL" id="OGI45046.1"/>
    </source>
</evidence>
<evidence type="ECO:0000256" key="5">
    <source>
        <dbReference type="ARBA" id="ARBA00022989"/>
    </source>
</evidence>
<dbReference type="AlphaFoldDB" id="A0A1F6TJ00"/>
<comment type="caution">
    <text evidence="8">The sequence shown here is derived from an EMBL/GenBank/DDBJ whole genome shotgun (WGS) entry which is preliminary data.</text>
</comment>
<gene>
    <name evidence="8" type="ORF">A2637_03510</name>
</gene>
<proteinExistence type="inferred from homology"/>
<dbReference type="PANTHER" id="PTHR30589:SF0">
    <property type="entry name" value="PHOSPHATIDYLGLYCEROL--PROLIPOPROTEIN DIACYLGLYCERYL TRANSFERASE"/>
    <property type="match status" value="1"/>
</dbReference>
<keyword evidence="5 7" id="KW-1133">Transmembrane helix</keyword>
<keyword evidence="3 8" id="KW-0808">Transferase</keyword>
<dbReference type="STRING" id="1817764.A2637_03510"/>
<dbReference type="GO" id="GO:0005886">
    <property type="term" value="C:plasma membrane"/>
    <property type="evidence" value="ECO:0007669"/>
    <property type="project" value="InterPro"/>
</dbReference>
<protein>
    <submittedName>
        <fullName evidence="8">Prolipoprotein diacylglyceryl transferase</fullName>
    </submittedName>
</protein>
<sequence>MLRAPDIDPVAIHLGPLAIHWYGLMYVVGFGLGWWLGVYRARRPGSGWRPEELSDVLFYIALGVILGGRLGYVLFYNLAHYLSHPLEVFYIWTGGMSFHGGLIGVAVALLLYARKTGRAWFAVTDFLAPLAPAGLGPGRIGNFINQELWGRVTDLPWGMVFRPGGPEPRHPTQLYEAALEGVALFVILWLYS</sequence>
<accession>A0A1F6TJ00</accession>
<dbReference type="PROSITE" id="PS01311">
    <property type="entry name" value="LGT"/>
    <property type="match status" value="1"/>
</dbReference>